<dbReference type="Proteomes" id="UP001211907">
    <property type="component" value="Unassembled WGS sequence"/>
</dbReference>
<evidence type="ECO:0000313" key="1">
    <source>
        <dbReference type="EMBL" id="KAJ3127386.1"/>
    </source>
</evidence>
<sequence>MSISTVASYNAIPYYTSLTCDPSSIGFIAITPNYDLTISCTATPCYVSGIGAANYGSSQLLCGNSTGDFSKLFPASDTVVTINIYGATDETSNIDHSLRTGCLLFQRGGSELEREVQLSNGKYYYGIFLDAKCSQVDTTATIETGLLGAFPAATCGLVSDGTYYTTSGGPGGAGSVGVTLTTTATAGDACAATTVTTTKSGGASHVFASGFANAFAVAVLAF</sequence>
<evidence type="ECO:0000313" key="2">
    <source>
        <dbReference type="Proteomes" id="UP001211907"/>
    </source>
</evidence>
<gene>
    <name evidence="1" type="ORF">HK100_009784</name>
</gene>
<reference evidence="1" key="1">
    <citation type="submission" date="2020-05" db="EMBL/GenBank/DDBJ databases">
        <title>Phylogenomic resolution of chytrid fungi.</title>
        <authorList>
            <person name="Stajich J.E."/>
            <person name="Amses K."/>
            <person name="Simmons R."/>
            <person name="Seto K."/>
            <person name="Myers J."/>
            <person name="Bonds A."/>
            <person name="Quandt C.A."/>
            <person name="Barry K."/>
            <person name="Liu P."/>
            <person name="Grigoriev I."/>
            <person name="Longcore J.E."/>
            <person name="James T.Y."/>
        </authorList>
    </citation>
    <scope>NUCLEOTIDE SEQUENCE</scope>
    <source>
        <strain evidence="1">JEL0513</strain>
    </source>
</reference>
<protein>
    <submittedName>
        <fullName evidence="1">Uncharacterized protein</fullName>
    </submittedName>
</protein>
<dbReference type="AlphaFoldDB" id="A0AAD5T5P0"/>
<name>A0AAD5T5P0_9FUNG</name>
<organism evidence="1 2">
    <name type="scientific">Physocladia obscura</name>
    <dbReference type="NCBI Taxonomy" id="109957"/>
    <lineage>
        <taxon>Eukaryota</taxon>
        <taxon>Fungi</taxon>
        <taxon>Fungi incertae sedis</taxon>
        <taxon>Chytridiomycota</taxon>
        <taxon>Chytridiomycota incertae sedis</taxon>
        <taxon>Chytridiomycetes</taxon>
        <taxon>Chytridiales</taxon>
        <taxon>Chytriomycetaceae</taxon>
        <taxon>Physocladia</taxon>
    </lineage>
</organism>
<keyword evidence="2" id="KW-1185">Reference proteome</keyword>
<proteinExistence type="predicted"/>
<dbReference type="EMBL" id="JADGJH010000513">
    <property type="protein sequence ID" value="KAJ3127386.1"/>
    <property type="molecule type" value="Genomic_DNA"/>
</dbReference>
<comment type="caution">
    <text evidence="1">The sequence shown here is derived from an EMBL/GenBank/DDBJ whole genome shotgun (WGS) entry which is preliminary data.</text>
</comment>
<accession>A0AAD5T5P0</accession>